<keyword evidence="2" id="KW-1185">Reference proteome</keyword>
<comment type="caution">
    <text evidence="1">The sequence shown here is derived from an EMBL/GenBank/DDBJ whole genome shotgun (WGS) entry which is preliminary data.</text>
</comment>
<dbReference type="Proteomes" id="UP001497535">
    <property type="component" value="Unassembled WGS sequence"/>
</dbReference>
<evidence type="ECO:0000313" key="2">
    <source>
        <dbReference type="Proteomes" id="UP001497535"/>
    </source>
</evidence>
<name>A0ACB0Y3S5_MELEN</name>
<gene>
    <name evidence="1" type="ORF">MENTE1834_LOCUS7330</name>
</gene>
<sequence length="95" mass="10353">MLFCLLHPMDHNTGPLARKSTTLCALLLVSIAALLLLAVPGQAIVEEVGVAKHTKDGSDVKLKVVSKQAGKDLKYAEYKKLFPTVCNFLIDEDNM</sequence>
<evidence type="ECO:0000313" key="1">
    <source>
        <dbReference type="EMBL" id="CAK5030815.1"/>
    </source>
</evidence>
<accession>A0ACB0Y3S5</accession>
<dbReference type="EMBL" id="CAVMJV010000005">
    <property type="protein sequence ID" value="CAK5030815.1"/>
    <property type="molecule type" value="Genomic_DNA"/>
</dbReference>
<reference evidence="1" key="1">
    <citation type="submission" date="2023-11" db="EMBL/GenBank/DDBJ databases">
        <authorList>
            <person name="Poullet M."/>
        </authorList>
    </citation>
    <scope>NUCLEOTIDE SEQUENCE</scope>
    <source>
        <strain evidence="1">E1834</strain>
    </source>
</reference>
<proteinExistence type="predicted"/>
<protein>
    <submittedName>
        <fullName evidence="1">Uncharacterized protein</fullName>
    </submittedName>
</protein>
<organism evidence="1 2">
    <name type="scientific">Meloidogyne enterolobii</name>
    <name type="common">Root-knot nematode worm</name>
    <name type="synonym">Meloidogyne mayaguensis</name>
    <dbReference type="NCBI Taxonomy" id="390850"/>
    <lineage>
        <taxon>Eukaryota</taxon>
        <taxon>Metazoa</taxon>
        <taxon>Ecdysozoa</taxon>
        <taxon>Nematoda</taxon>
        <taxon>Chromadorea</taxon>
        <taxon>Rhabditida</taxon>
        <taxon>Tylenchina</taxon>
        <taxon>Tylenchomorpha</taxon>
        <taxon>Tylenchoidea</taxon>
        <taxon>Meloidogynidae</taxon>
        <taxon>Meloidogyninae</taxon>
        <taxon>Meloidogyne</taxon>
    </lineage>
</organism>